<feature type="domain" description="Survival Motor Neuron Gemin2-binding" evidence="7">
    <location>
        <begin position="57"/>
        <end position="77"/>
    </location>
</feature>
<evidence type="ECO:0000256" key="5">
    <source>
        <dbReference type="ARBA" id="ARBA00023242"/>
    </source>
</evidence>
<dbReference type="CDD" id="cd22851">
    <property type="entry name" value="SMN_N"/>
    <property type="match status" value="1"/>
</dbReference>
<keyword evidence="5" id="KW-0539">Nucleus</keyword>
<dbReference type="Pfam" id="PF20635">
    <property type="entry name" value="SMN_YG-box"/>
    <property type="match status" value="1"/>
</dbReference>
<keyword evidence="3" id="KW-0507">mRNA processing</keyword>
<dbReference type="AlphaFoldDB" id="A0A1V6YX95"/>
<evidence type="ECO:0000256" key="3">
    <source>
        <dbReference type="ARBA" id="ARBA00022664"/>
    </source>
</evidence>
<organism evidence="8 9">
    <name type="scientific">Penicillium nalgiovense</name>
    <dbReference type="NCBI Taxonomy" id="60175"/>
    <lineage>
        <taxon>Eukaryota</taxon>
        <taxon>Fungi</taxon>
        <taxon>Dikarya</taxon>
        <taxon>Ascomycota</taxon>
        <taxon>Pezizomycotina</taxon>
        <taxon>Eurotiomycetes</taxon>
        <taxon>Eurotiomycetidae</taxon>
        <taxon>Eurotiales</taxon>
        <taxon>Aspergillaceae</taxon>
        <taxon>Penicillium</taxon>
    </lineage>
</organism>
<dbReference type="InterPro" id="IPR047313">
    <property type="entry name" value="SMN_C"/>
</dbReference>
<dbReference type="CDD" id="cd22852">
    <property type="entry name" value="SMN_C"/>
    <property type="match status" value="1"/>
</dbReference>
<evidence type="ECO:0000256" key="6">
    <source>
        <dbReference type="SAM" id="MobiDB-lite"/>
    </source>
</evidence>
<dbReference type="EMBL" id="MOOB01000008">
    <property type="protein sequence ID" value="OQE92069.1"/>
    <property type="molecule type" value="Genomic_DNA"/>
</dbReference>
<sequence length="202" mass="22436">MLLDHLRETFFSSLICLEGGEPPRPPITTVTAKMFTYYNPKWVNIMGKNKKGSLTHAEVWDDSALVQSWDDAVEEYQHYWSIHAKGENVEDVLKEAENTGVVPVVRRGDNEGTKAAEDGATKPENEDVSMAIDEQPSESAPEPSQPVADASSEVSTPAMPMPHPIMANVQDESLKNLMMSWYYAGYYTGLHEGQQASRDQSS</sequence>
<feature type="compositionally biased region" description="Basic and acidic residues" evidence="6">
    <location>
        <begin position="106"/>
        <end position="125"/>
    </location>
</feature>
<dbReference type="InterPro" id="IPR040424">
    <property type="entry name" value="Smn1"/>
</dbReference>
<dbReference type="STRING" id="60175.A0A1V6YX95"/>
<evidence type="ECO:0000256" key="4">
    <source>
        <dbReference type="ARBA" id="ARBA00023187"/>
    </source>
</evidence>
<evidence type="ECO:0000313" key="8">
    <source>
        <dbReference type="EMBL" id="OQE92069.1"/>
    </source>
</evidence>
<dbReference type="GO" id="GO:0006397">
    <property type="term" value="P:mRNA processing"/>
    <property type="evidence" value="ECO:0007669"/>
    <property type="project" value="UniProtKB-KW"/>
</dbReference>
<dbReference type="GO" id="GO:0005634">
    <property type="term" value="C:nucleus"/>
    <property type="evidence" value="ECO:0007669"/>
    <property type="project" value="UniProtKB-SubCell"/>
</dbReference>
<feature type="compositionally biased region" description="Low complexity" evidence="6">
    <location>
        <begin position="137"/>
        <end position="146"/>
    </location>
</feature>
<evidence type="ECO:0000259" key="7">
    <source>
        <dbReference type="Pfam" id="PF20636"/>
    </source>
</evidence>
<dbReference type="Pfam" id="PF20636">
    <property type="entry name" value="SMN_G2-BD"/>
    <property type="match status" value="1"/>
</dbReference>
<evidence type="ECO:0000313" key="9">
    <source>
        <dbReference type="Proteomes" id="UP000191691"/>
    </source>
</evidence>
<dbReference type="PANTHER" id="PTHR39267:SF1">
    <property type="entry name" value="SURVIVAL MOTOR NEURON PROTEIN"/>
    <property type="match status" value="1"/>
</dbReference>
<dbReference type="Proteomes" id="UP000191691">
    <property type="component" value="Unassembled WGS sequence"/>
</dbReference>
<feature type="region of interest" description="Disordered" evidence="6">
    <location>
        <begin position="100"/>
        <end position="164"/>
    </location>
</feature>
<reference evidence="9" key="1">
    <citation type="journal article" date="2017" name="Nat. Microbiol.">
        <title>Global analysis of biosynthetic gene clusters reveals vast potential of secondary metabolite production in Penicillium species.</title>
        <authorList>
            <person name="Nielsen J.C."/>
            <person name="Grijseels S."/>
            <person name="Prigent S."/>
            <person name="Ji B."/>
            <person name="Dainat J."/>
            <person name="Nielsen K.F."/>
            <person name="Frisvad J.C."/>
            <person name="Workman M."/>
            <person name="Nielsen J."/>
        </authorList>
    </citation>
    <scope>NUCLEOTIDE SEQUENCE [LARGE SCALE GENOMIC DNA]</scope>
    <source>
        <strain evidence="9">IBT 13039</strain>
    </source>
</reference>
<evidence type="ECO:0000256" key="1">
    <source>
        <dbReference type="ARBA" id="ARBA00004123"/>
    </source>
</evidence>
<comment type="caution">
    <text evidence="8">The sequence shown here is derived from an EMBL/GenBank/DDBJ whole genome shotgun (WGS) entry which is preliminary data.</text>
</comment>
<comment type="similarity">
    <text evidence="2">Belongs to the SMN family.</text>
</comment>
<comment type="subcellular location">
    <subcellularLocation>
        <location evidence="1">Nucleus</location>
    </subcellularLocation>
</comment>
<gene>
    <name evidence="8" type="ORF">PENNAL_c0008G09190</name>
</gene>
<evidence type="ECO:0000256" key="2">
    <source>
        <dbReference type="ARBA" id="ARBA00005371"/>
    </source>
</evidence>
<accession>A0A1V6YX95</accession>
<keyword evidence="4" id="KW-0508">mRNA splicing</keyword>
<dbReference type="OrthoDB" id="197400at2759"/>
<dbReference type="PANTHER" id="PTHR39267">
    <property type="entry name" value="SURVIVAL MOTOR NEURON-LIKE PROTEIN 1"/>
    <property type="match status" value="1"/>
</dbReference>
<dbReference type="OMA" id="MMSWYFA"/>
<keyword evidence="9" id="KW-1185">Reference proteome</keyword>
<protein>
    <recommendedName>
        <fullName evidence="7">Survival Motor Neuron Gemin2-binding domain-containing protein</fullName>
    </recommendedName>
</protein>
<proteinExistence type="inferred from homology"/>
<dbReference type="InterPro" id="IPR049481">
    <property type="entry name" value="SMN_G2-BD"/>
</dbReference>
<name>A0A1V6YX95_PENNA</name>
<dbReference type="GO" id="GO:0008380">
    <property type="term" value="P:RNA splicing"/>
    <property type="evidence" value="ECO:0007669"/>
    <property type="project" value="UniProtKB-KW"/>
</dbReference>